<dbReference type="InterPro" id="IPR051219">
    <property type="entry name" value="Heterochromatin_chromo-domain"/>
</dbReference>
<keyword evidence="6" id="KW-1185">Reference proteome</keyword>
<keyword evidence="2" id="KW-0539">Nucleus</keyword>
<dbReference type="GO" id="GO:0005634">
    <property type="term" value="C:nucleus"/>
    <property type="evidence" value="ECO:0007669"/>
    <property type="project" value="UniProtKB-SubCell"/>
</dbReference>
<dbReference type="Gene3D" id="2.40.50.40">
    <property type="match status" value="1"/>
</dbReference>
<comment type="subcellular location">
    <subcellularLocation>
        <location evidence="1">Nucleus</location>
    </subcellularLocation>
</comment>
<name>A0AAW1B2N2_CROAD</name>
<dbReference type="InterPro" id="IPR023780">
    <property type="entry name" value="Chromo_domain"/>
</dbReference>
<reference evidence="5 6" key="1">
    <citation type="journal article" date="2024" name="Proc. Natl. Acad. Sci. U.S.A.">
        <title>The genetic regulatory architecture and epigenomic basis for age-related changes in rattlesnake venom.</title>
        <authorList>
            <person name="Hogan M.P."/>
            <person name="Holding M.L."/>
            <person name="Nystrom G.S."/>
            <person name="Colston T.J."/>
            <person name="Bartlett D.A."/>
            <person name="Mason A.J."/>
            <person name="Ellsworth S.A."/>
            <person name="Rautsaw R.M."/>
            <person name="Lawrence K.C."/>
            <person name="Strickland J.L."/>
            <person name="He B."/>
            <person name="Fraser P."/>
            <person name="Margres M.J."/>
            <person name="Gilbert D.M."/>
            <person name="Gibbs H.L."/>
            <person name="Parkinson C.L."/>
            <person name="Rokyta D.R."/>
        </authorList>
    </citation>
    <scope>NUCLEOTIDE SEQUENCE [LARGE SCALE GENOMIC DNA]</scope>
    <source>
        <strain evidence="5">DRR0105</strain>
    </source>
</reference>
<feature type="compositionally biased region" description="Polar residues" evidence="3">
    <location>
        <begin position="71"/>
        <end position="89"/>
    </location>
</feature>
<dbReference type="PROSITE" id="PS50013">
    <property type="entry name" value="CHROMO_2"/>
    <property type="match status" value="1"/>
</dbReference>
<evidence type="ECO:0000259" key="4">
    <source>
        <dbReference type="PROSITE" id="PS50013"/>
    </source>
</evidence>
<gene>
    <name evidence="5" type="ORF">NXF25_019118</name>
</gene>
<accession>A0AAW1B2N2</accession>
<evidence type="ECO:0000313" key="6">
    <source>
        <dbReference type="Proteomes" id="UP001474421"/>
    </source>
</evidence>
<dbReference type="EMBL" id="JAOTOJ010000009">
    <property type="protein sequence ID" value="KAK9395757.1"/>
    <property type="molecule type" value="Genomic_DNA"/>
</dbReference>
<evidence type="ECO:0000256" key="2">
    <source>
        <dbReference type="ARBA" id="ARBA00023242"/>
    </source>
</evidence>
<feature type="non-terminal residue" evidence="5">
    <location>
        <position position="1"/>
    </location>
</feature>
<dbReference type="Proteomes" id="UP001474421">
    <property type="component" value="Unassembled WGS sequence"/>
</dbReference>
<organism evidence="5 6">
    <name type="scientific">Crotalus adamanteus</name>
    <name type="common">Eastern diamondback rattlesnake</name>
    <dbReference type="NCBI Taxonomy" id="8729"/>
    <lineage>
        <taxon>Eukaryota</taxon>
        <taxon>Metazoa</taxon>
        <taxon>Chordata</taxon>
        <taxon>Craniata</taxon>
        <taxon>Vertebrata</taxon>
        <taxon>Euteleostomi</taxon>
        <taxon>Lepidosauria</taxon>
        <taxon>Squamata</taxon>
        <taxon>Bifurcata</taxon>
        <taxon>Unidentata</taxon>
        <taxon>Episquamata</taxon>
        <taxon>Toxicofera</taxon>
        <taxon>Serpentes</taxon>
        <taxon>Colubroidea</taxon>
        <taxon>Viperidae</taxon>
        <taxon>Crotalinae</taxon>
        <taxon>Crotalus</taxon>
    </lineage>
</organism>
<dbReference type="SUPFAM" id="SSF54160">
    <property type="entry name" value="Chromo domain-like"/>
    <property type="match status" value="1"/>
</dbReference>
<feature type="domain" description="Chromo" evidence="4">
    <location>
        <begin position="11"/>
        <end position="69"/>
    </location>
</feature>
<dbReference type="Pfam" id="PF00385">
    <property type="entry name" value="Chromo"/>
    <property type="match status" value="1"/>
</dbReference>
<dbReference type="SMART" id="SM00298">
    <property type="entry name" value="CHROMO"/>
    <property type="match status" value="1"/>
</dbReference>
<feature type="region of interest" description="Disordered" evidence="3">
    <location>
        <begin position="61"/>
        <end position="89"/>
    </location>
</feature>
<sequence length="89" mass="10187">ETPGPVAPGHYEIQEILDSRVKRGGVYYLVLWKGYPLSELSWVRKDDMNVPRLIKAYHRKYPGKPGGRHPNQGSDTINSDLFTFQGDSW</sequence>
<evidence type="ECO:0000256" key="3">
    <source>
        <dbReference type="SAM" id="MobiDB-lite"/>
    </source>
</evidence>
<dbReference type="InterPro" id="IPR016197">
    <property type="entry name" value="Chromo-like_dom_sf"/>
</dbReference>
<comment type="caution">
    <text evidence="5">The sequence shown here is derived from an EMBL/GenBank/DDBJ whole genome shotgun (WGS) entry which is preliminary data.</text>
</comment>
<dbReference type="AlphaFoldDB" id="A0AAW1B2N2"/>
<protein>
    <submittedName>
        <fullName evidence="5">LHP1: putative chromo domain-containing protein LHP1</fullName>
    </submittedName>
</protein>
<proteinExistence type="predicted"/>
<dbReference type="PANTHER" id="PTHR22812">
    <property type="entry name" value="CHROMOBOX PROTEIN"/>
    <property type="match status" value="1"/>
</dbReference>
<evidence type="ECO:0000256" key="1">
    <source>
        <dbReference type="ARBA" id="ARBA00004123"/>
    </source>
</evidence>
<evidence type="ECO:0000313" key="5">
    <source>
        <dbReference type="EMBL" id="KAK9395757.1"/>
    </source>
</evidence>
<dbReference type="InterPro" id="IPR000953">
    <property type="entry name" value="Chromo/chromo_shadow_dom"/>
</dbReference>